<name>A0ABN9G823_9NEOB</name>
<keyword evidence="2" id="KW-1185">Reference proteome</keyword>
<evidence type="ECO:0000313" key="1">
    <source>
        <dbReference type="EMBL" id="CAI9605519.1"/>
    </source>
</evidence>
<protein>
    <submittedName>
        <fullName evidence="1">Uncharacterized protein</fullName>
    </submittedName>
</protein>
<dbReference type="EMBL" id="CATNWA010018140">
    <property type="protein sequence ID" value="CAI9605519.1"/>
    <property type="molecule type" value="Genomic_DNA"/>
</dbReference>
<reference evidence="1" key="1">
    <citation type="submission" date="2023-05" db="EMBL/GenBank/DDBJ databases">
        <authorList>
            <person name="Stuckert A."/>
        </authorList>
    </citation>
    <scope>NUCLEOTIDE SEQUENCE</scope>
</reference>
<comment type="caution">
    <text evidence="1">The sequence shown here is derived from an EMBL/GenBank/DDBJ whole genome shotgun (WGS) entry which is preliminary data.</text>
</comment>
<organism evidence="1 2">
    <name type="scientific">Staurois parvus</name>
    <dbReference type="NCBI Taxonomy" id="386267"/>
    <lineage>
        <taxon>Eukaryota</taxon>
        <taxon>Metazoa</taxon>
        <taxon>Chordata</taxon>
        <taxon>Craniata</taxon>
        <taxon>Vertebrata</taxon>
        <taxon>Euteleostomi</taxon>
        <taxon>Amphibia</taxon>
        <taxon>Batrachia</taxon>
        <taxon>Anura</taxon>
        <taxon>Neobatrachia</taxon>
        <taxon>Ranoidea</taxon>
        <taxon>Ranidae</taxon>
        <taxon>Staurois</taxon>
    </lineage>
</organism>
<accession>A0ABN9G823</accession>
<dbReference type="Proteomes" id="UP001162483">
    <property type="component" value="Unassembled WGS sequence"/>
</dbReference>
<gene>
    <name evidence="1" type="ORF">SPARVUS_LOCUS13610081</name>
</gene>
<evidence type="ECO:0000313" key="2">
    <source>
        <dbReference type="Proteomes" id="UP001162483"/>
    </source>
</evidence>
<sequence length="65" mass="6996">MILKKTRNIIGSSCLTLIVETLKSPLLLSLQTSSLNLLNLDSLRAKLALTATPPNFLALTLAMTT</sequence>
<proteinExistence type="predicted"/>